<sequence>MFSFKKIIVLLSALFLLFSGSTFAQKTILLKENLVWEIIAEVSGQLQVNNIMQMAPYEMNRPESEYLENYRETDFMLNILKQYGFSDVHVEKFDSDPQWDAIRGRLTITGPRKEVIADHDR</sequence>
<reference evidence="1" key="1">
    <citation type="journal article" date="2014" name="Front. Microbiol.">
        <title>High frequency of phylogenetically diverse reductive dehalogenase-homologous genes in deep subseafloor sedimentary metagenomes.</title>
        <authorList>
            <person name="Kawai M."/>
            <person name="Futagami T."/>
            <person name="Toyoda A."/>
            <person name="Takaki Y."/>
            <person name="Nishi S."/>
            <person name="Hori S."/>
            <person name="Arai W."/>
            <person name="Tsubouchi T."/>
            <person name="Morono Y."/>
            <person name="Uchiyama I."/>
            <person name="Ito T."/>
            <person name="Fujiyama A."/>
            <person name="Inagaki F."/>
            <person name="Takami H."/>
        </authorList>
    </citation>
    <scope>NUCLEOTIDE SEQUENCE</scope>
    <source>
        <strain evidence="1">Expedition CK06-06</strain>
    </source>
</reference>
<feature type="non-terminal residue" evidence="1">
    <location>
        <position position="121"/>
    </location>
</feature>
<dbReference type="EMBL" id="BARS01028948">
    <property type="protein sequence ID" value="GAG00022.1"/>
    <property type="molecule type" value="Genomic_DNA"/>
</dbReference>
<name>X0UL81_9ZZZZ</name>
<protein>
    <submittedName>
        <fullName evidence="1">Uncharacterized protein</fullName>
    </submittedName>
</protein>
<evidence type="ECO:0000313" key="1">
    <source>
        <dbReference type="EMBL" id="GAG00022.1"/>
    </source>
</evidence>
<dbReference type="AlphaFoldDB" id="X0UL81"/>
<organism evidence="1">
    <name type="scientific">marine sediment metagenome</name>
    <dbReference type="NCBI Taxonomy" id="412755"/>
    <lineage>
        <taxon>unclassified sequences</taxon>
        <taxon>metagenomes</taxon>
        <taxon>ecological metagenomes</taxon>
    </lineage>
</organism>
<proteinExistence type="predicted"/>
<gene>
    <name evidence="1" type="ORF">S01H1_45314</name>
</gene>
<comment type="caution">
    <text evidence="1">The sequence shown here is derived from an EMBL/GenBank/DDBJ whole genome shotgun (WGS) entry which is preliminary data.</text>
</comment>
<accession>X0UL81</accession>